<feature type="transmembrane region" description="Helical" evidence="2">
    <location>
        <begin position="289"/>
        <end position="309"/>
    </location>
</feature>
<dbReference type="Proteomes" id="UP001500945">
    <property type="component" value="Unassembled WGS sequence"/>
</dbReference>
<keyword evidence="4" id="KW-1185">Reference proteome</keyword>
<feature type="transmembrane region" description="Helical" evidence="2">
    <location>
        <begin position="134"/>
        <end position="153"/>
    </location>
</feature>
<name>A0ABP8KKQ8_9MICO</name>
<feature type="transmembrane region" description="Helical" evidence="2">
    <location>
        <begin position="480"/>
        <end position="503"/>
    </location>
</feature>
<dbReference type="EMBL" id="BAABGM010000015">
    <property type="protein sequence ID" value="GAA4408778.1"/>
    <property type="molecule type" value="Genomic_DNA"/>
</dbReference>
<feature type="transmembrane region" description="Helical" evidence="2">
    <location>
        <begin position="510"/>
        <end position="531"/>
    </location>
</feature>
<feature type="region of interest" description="Disordered" evidence="1">
    <location>
        <begin position="1"/>
        <end position="52"/>
    </location>
</feature>
<feature type="transmembrane region" description="Helical" evidence="2">
    <location>
        <begin position="439"/>
        <end position="468"/>
    </location>
</feature>
<feature type="transmembrane region" description="Helical" evidence="2">
    <location>
        <begin position="209"/>
        <end position="229"/>
    </location>
</feature>
<proteinExistence type="predicted"/>
<reference evidence="4" key="1">
    <citation type="journal article" date="2019" name="Int. J. Syst. Evol. Microbiol.">
        <title>The Global Catalogue of Microorganisms (GCM) 10K type strain sequencing project: providing services to taxonomists for standard genome sequencing and annotation.</title>
        <authorList>
            <consortium name="The Broad Institute Genomics Platform"/>
            <consortium name="The Broad Institute Genome Sequencing Center for Infectious Disease"/>
            <person name="Wu L."/>
            <person name="Ma J."/>
        </authorList>
    </citation>
    <scope>NUCLEOTIDE SEQUENCE [LARGE SCALE GENOMIC DNA]</scope>
    <source>
        <strain evidence="4">JCM 17809</strain>
    </source>
</reference>
<feature type="transmembrane region" description="Helical" evidence="2">
    <location>
        <begin position="174"/>
        <end position="197"/>
    </location>
</feature>
<keyword evidence="2" id="KW-1133">Transmembrane helix</keyword>
<comment type="caution">
    <text evidence="3">The sequence shown here is derived from an EMBL/GenBank/DDBJ whole genome shotgun (WGS) entry which is preliminary data.</text>
</comment>
<feature type="transmembrane region" description="Helical" evidence="2">
    <location>
        <begin position="348"/>
        <end position="374"/>
    </location>
</feature>
<sequence>MTAHGTRIVSGTKPAPGRHAAAHRTRAPEGRTPRPALLGDRTGGSHGSPRHPYAGSRRLLRLALREDRLRIVLWTVGLTSMALFTAPSVESAYGGAEGMEARAAVAGNPAAVLINGPTFAPDNDTLGSMIASELGMMTFLAVGVMSILLVVRHTRAEEDSGRSDLVRALGNGRFAPAVAALGSMTVANLAVATGMFLGLQGHGLPGVDLVAFSLSIAAAGVVFGALAAVTAQVADHARPASAMALTVLGLSYVLRGIGDARDPVDGSWLSWVSPLAWLQQMRPWVELRWWPLALTLAAAVGLVGLASVLGARRDLGAGLVPSRAGRSTARPWLSSPAGLAAHELRGDLIAWGAGLAAFAILFGALTTTMEQALADVPMMQDWMALDPGAVRDSLLAAMISYFTVGTAAFAVSATLHLHHEEDAGTAAVAVVDGPGRLRWLLSWVAVVAAATVVVQVLGGLGLGIGFGIDTGDWSGALDLVVHSLVGVPAVLVFVGVVVALFGLVPRLVMLAWALVSWALFAMIFGMLLELPEWAMSLSPIEASPRVPYEDLAVTPLIVLLGITLVLGVAGTLGFLRRDIDQR</sequence>
<evidence type="ECO:0000313" key="4">
    <source>
        <dbReference type="Proteomes" id="UP001500945"/>
    </source>
</evidence>
<keyword evidence="2" id="KW-0812">Transmembrane</keyword>
<accession>A0ABP8KKQ8</accession>
<evidence type="ECO:0000313" key="3">
    <source>
        <dbReference type="EMBL" id="GAA4408778.1"/>
    </source>
</evidence>
<evidence type="ECO:0000256" key="1">
    <source>
        <dbReference type="SAM" id="MobiDB-lite"/>
    </source>
</evidence>
<protein>
    <submittedName>
        <fullName evidence="3">Exporter of polyketide antibiotics</fullName>
    </submittedName>
</protein>
<feature type="transmembrane region" description="Helical" evidence="2">
    <location>
        <begin position="551"/>
        <end position="575"/>
    </location>
</feature>
<gene>
    <name evidence="3" type="ORF">GCM10023168_26660</name>
</gene>
<feature type="transmembrane region" description="Helical" evidence="2">
    <location>
        <begin position="71"/>
        <end position="89"/>
    </location>
</feature>
<keyword evidence="2" id="KW-0472">Membrane</keyword>
<evidence type="ECO:0000256" key="2">
    <source>
        <dbReference type="SAM" id="Phobius"/>
    </source>
</evidence>
<dbReference type="RefSeq" id="WP_345206790.1">
    <property type="nucleotide sequence ID" value="NZ_BAABGM010000015.1"/>
</dbReference>
<organism evidence="3 4">
    <name type="scientific">Fodinibacter luteus</name>
    <dbReference type="NCBI Taxonomy" id="552064"/>
    <lineage>
        <taxon>Bacteria</taxon>
        <taxon>Bacillati</taxon>
        <taxon>Actinomycetota</taxon>
        <taxon>Actinomycetes</taxon>
        <taxon>Micrococcales</taxon>
        <taxon>Intrasporangiaceae</taxon>
        <taxon>Fodinibacter (ex Wang et al. 2009)</taxon>
    </lineage>
</organism>